<gene>
    <name evidence="1" type="ORF">SVUK_LOCUS8432</name>
</gene>
<protein>
    <submittedName>
        <fullName evidence="1">Uncharacterized protein</fullName>
    </submittedName>
</protein>
<dbReference type="Proteomes" id="UP000270094">
    <property type="component" value="Unassembled WGS sequence"/>
</dbReference>
<sequence length="200" mass="22634">MQQIVDHSDGSIRHDIPEAREAFASVLTERLEIISKELERSDANTYARDLPQDLATCSLLPSLHDNRILEETTSDEEVEKYVGRIDGTRRRSESTSPVLFNFRPNKANPYENGFAPPPPQESQFHFPDLPTPPVFSYKSNNKSVDYRISDSSGFCSSESAYLSERSYGKKKFSKSLQLVFLDIQVKHFTVLTGIASKNQV</sequence>
<dbReference type="AlphaFoldDB" id="A0A3P7J6C2"/>
<name>A0A3P7J6C2_STRVU</name>
<proteinExistence type="predicted"/>
<evidence type="ECO:0000313" key="1">
    <source>
        <dbReference type="EMBL" id="VDM73434.1"/>
    </source>
</evidence>
<organism evidence="1 2">
    <name type="scientific">Strongylus vulgaris</name>
    <name type="common">Blood worm</name>
    <dbReference type="NCBI Taxonomy" id="40348"/>
    <lineage>
        <taxon>Eukaryota</taxon>
        <taxon>Metazoa</taxon>
        <taxon>Ecdysozoa</taxon>
        <taxon>Nematoda</taxon>
        <taxon>Chromadorea</taxon>
        <taxon>Rhabditida</taxon>
        <taxon>Rhabditina</taxon>
        <taxon>Rhabditomorpha</taxon>
        <taxon>Strongyloidea</taxon>
        <taxon>Strongylidae</taxon>
        <taxon>Strongylus</taxon>
    </lineage>
</organism>
<dbReference type="OrthoDB" id="10007451at2759"/>
<reference evidence="1 2" key="1">
    <citation type="submission" date="2018-11" db="EMBL/GenBank/DDBJ databases">
        <authorList>
            <consortium name="Pathogen Informatics"/>
        </authorList>
    </citation>
    <scope>NUCLEOTIDE SEQUENCE [LARGE SCALE GENOMIC DNA]</scope>
</reference>
<keyword evidence="2" id="KW-1185">Reference proteome</keyword>
<evidence type="ECO:0000313" key="2">
    <source>
        <dbReference type="Proteomes" id="UP000270094"/>
    </source>
</evidence>
<accession>A0A3P7J6C2</accession>
<dbReference type="EMBL" id="UYYB01030604">
    <property type="protein sequence ID" value="VDM73434.1"/>
    <property type="molecule type" value="Genomic_DNA"/>
</dbReference>